<evidence type="ECO:0000313" key="2">
    <source>
        <dbReference type="Proteomes" id="UP001178508"/>
    </source>
</evidence>
<proteinExistence type="predicted"/>
<name>A0AAV1FL57_XYRNO</name>
<dbReference type="AlphaFoldDB" id="A0AAV1FL57"/>
<dbReference type="EMBL" id="OY660870">
    <property type="protein sequence ID" value="CAJ1061067.1"/>
    <property type="molecule type" value="Genomic_DNA"/>
</dbReference>
<keyword evidence="2" id="KW-1185">Reference proteome</keyword>
<protein>
    <submittedName>
        <fullName evidence="1">Uncharacterized protein</fullName>
    </submittedName>
</protein>
<organism evidence="1 2">
    <name type="scientific">Xyrichtys novacula</name>
    <name type="common">Pearly razorfish</name>
    <name type="synonym">Hemipteronotus novacula</name>
    <dbReference type="NCBI Taxonomy" id="13765"/>
    <lineage>
        <taxon>Eukaryota</taxon>
        <taxon>Metazoa</taxon>
        <taxon>Chordata</taxon>
        <taxon>Craniata</taxon>
        <taxon>Vertebrata</taxon>
        <taxon>Euteleostomi</taxon>
        <taxon>Actinopterygii</taxon>
        <taxon>Neopterygii</taxon>
        <taxon>Teleostei</taxon>
        <taxon>Neoteleostei</taxon>
        <taxon>Acanthomorphata</taxon>
        <taxon>Eupercaria</taxon>
        <taxon>Labriformes</taxon>
        <taxon>Labridae</taxon>
        <taxon>Xyrichtys</taxon>
    </lineage>
</organism>
<accession>A0AAV1FL57</accession>
<dbReference type="Proteomes" id="UP001178508">
    <property type="component" value="Chromosome 7"/>
</dbReference>
<reference evidence="1" key="1">
    <citation type="submission" date="2023-08" db="EMBL/GenBank/DDBJ databases">
        <authorList>
            <person name="Alioto T."/>
            <person name="Alioto T."/>
            <person name="Gomez Garrido J."/>
        </authorList>
    </citation>
    <scope>NUCLEOTIDE SEQUENCE</scope>
</reference>
<evidence type="ECO:0000313" key="1">
    <source>
        <dbReference type="EMBL" id="CAJ1061067.1"/>
    </source>
</evidence>
<feature type="non-terminal residue" evidence="1">
    <location>
        <position position="1"/>
    </location>
</feature>
<sequence>AYTSCMQGGKGTSVISYFCTAFRYNHPPYMMKTHVSNNTPQPSKTNTLQLAAENTRNRDEMRQNGGTHVDTDVSCLFKKKHEKLYIVSYL</sequence>
<gene>
    <name evidence="1" type="ORF">XNOV1_A021431</name>
</gene>